<gene>
    <name evidence="2" type="ORF">AVEN_48653_1</name>
</gene>
<dbReference type="Proteomes" id="UP000499080">
    <property type="component" value="Unassembled WGS sequence"/>
</dbReference>
<reference evidence="2 3" key="1">
    <citation type="journal article" date="2019" name="Sci. Rep.">
        <title>Orb-weaving spider Araneus ventricosus genome elucidates the spidroin gene catalogue.</title>
        <authorList>
            <person name="Kono N."/>
            <person name="Nakamura H."/>
            <person name="Ohtoshi R."/>
            <person name="Moran D.A.P."/>
            <person name="Shinohara A."/>
            <person name="Yoshida Y."/>
            <person name="Fujiwara M."/>
            <person name="Mori M."/>
            <person name="Tomita M."/>
            <person name="Arakawa K."/>
        </authorList>
    </citation>
    <scope>NUCLEOTIDE SEQUENCE [LARGE SCALE GENOMIC DNA]</scope>
</reference>
<organism evidence="2 3">
    <name type="scientific">Araneus ventricosus</name>
    <name type="common">Orbweaver spider</name>
    <name type="synonym">Epeira ventricosa</name>
    <dbReference type="NCBI Taxonomy" id="182803"/>
    <lineage>
        <taxon>Eukaryota</taxon>
        <taxon>Metazoa</taxon>
        <taxon>Ecdysozoa</taxon>
        <taxon>Arthropoda</taxon>
        <taxon>Chelicerata</taxon>
        <taxon>Arachnida</taxon>
        <taxon>Araneae</taxon>
        <taxon>Araneomorphae</taxon>
        <taxon>Entelegynae</taxon>
        <taxon>Araneoidea</taxon>
        <taxon>Araneidae</taxon>
        <taxon>Araneus</taxon>
    </lineage>
</organism>
<proteinExistence type="predicted"/>
<accession>A0A4Y2TKN7</accession>
<feature type="compositionally biased region" description="Basic and acidic residues" evidence="1">
    <location>
        <begin position="53"/>
        <end position="78"/>
    </location>
</feature>
<feature type="compositionally biased region" description="Basic and acidic residues" evidence="1">
    <location>
        <begin position="25"/>
        <end position="34"/>
    </location>
</feature>
<evidence type="ECO:0000256" key="1">
    <source>
        <dbReference type="SAM" id="MobiDB-lite"/>
    </source>
</evidence>
<protein>
    <submittedName>
        <fullName evidence="2">Uncharacterized protein</fullName>
    </submittedName>
</protein>
<name>A0A4Y2TKN7_ARAVE</name>
<feature type="region of interest" description="Disordered" evidence="1">
    <location>
        <begin position="1"/>
        <end position="92"/>
    </location>
</feature>
<comment type="caution">
    <text evidence="2">The sequence shown here is derived from an EMBL/GenBank/DDBJ whole genome shotgun (WGS) entry which is preliminary data.</text>
</comment>
<evidence type="ECO:0000313" key="2">
    <source>
        <dbReference type="EMBL" id="GBO01169.1"/>
    </source>
</evidence>
<sequence>MQFISSSPTCDVDRAGTNKSKVRAQHKEAERTDTAQRSQTYGHSTKKPNVRTQHKEAEGTGAEQRSRTYGQKEAERKTPTNKGLSGNIVEVT</sequence>
<dbReference type="AlphaFoldDB" id="A0A4Y2TKN7"/>
<keyword evidence="3" id="KW-1185">Reference proteome</keyword>
<dbReference type="EMBL" id="BGPR01029413">
    <property type="protein sequence ID" value="GBO01169.1"/>
    <property type="molecule type" value="Genomic_DNA"/>
</dbReference>
<evidence type="ECO:0000313" key="3">
    <source>
        <dbReference type="Proteomes" id="UP000499080"/>
    </source>
</evidence>